<dbReference type="Proteomes" id="UP000231279">
    <property type="component" value="Unassembled WGS sequence"/>
</dbReference>
<feature type="compositionally biased region" description="Polar residues" evidence="1">
    <location>
        <begin position="214"/>
        <end position="240"/>
    </location>
</feature>
<feature type="compositionally biased region" description="Polar residues" evidence="1">
    <location>
        <begin position="53"/>
        <end position="62"/>
    </location>
</feature>
<sequence>MGLICGMPIDPTYIRFGTASRIVQMWDPFWRELKNKKVDIWKSLPDRPAEMPQHSTPKPANKSSPMPRRSPPLPPSSEAPRNVHQPQIHAKDSEARPKYDEDVTDHKSSGNEKIMTPQIERSFEPPLVQKNSQVRSLNGSADSATKNLNLFPVQNDPYNAFVAEFNTNKQSPSNNCQNPDKVGMLEAEVEKLKEQLAQRQEIQDLKQALAARTPSPSRDSSRNIASSRGSHPSATPLNNQAASLTSDANTWGFETDCFKVVPPASSQINVPVGESNKSQRSGESKSTGRNSASPSLKKK</sequence>
<name>A0A2G9I605_9LAMI</name>
<feature type="region of interest" description="Disordered" evidence="1">
    <location>
        <begin position="45"/>
        <end position="125"/>
    </location>
</feature>
<dbReference type="AlphaFoldDB" id="A0A2G9I605"/>
<keyword evidence="3" id="KW-1185">Reference proteome</keyword>
<evidence type="ECO:0000313" key="3">
    <source>
        <dbReference type="Proteomes" id="UP000231279"/>
    </source>
</evidence>
<feature type="compositionally biased region" description="Pro residues" evidence="1">
    <location>
        <begin position="68"/>
        <end position="77"/>
    </location>
</feature>
<dbReference type="STRING" id="429701.A0A2G9I605"/>
<evidence type="ECO:0000313" key="2">
    <source>
        <dbReference type="EMBL" id="PIN25195.1"/>
    </source>
</evidence>
<accession>A0A2G9I605</accession>
<evidence type="ECO:0000256" key="1">
    <source>
        <dbReference type="SAM" id="MobiDB-lite"/>
    </source>
</evidence>
<gene>
    <name evidence="2" type="ORF">CDL12_02067</name>
</gene>
<organism evidence="2 3">
    <name type="scientific">Handroanthus impetiginosus</name>
    <dbReference type="NCBI Taxonomy" id="429701"/>
    <lineage>
        <taxon>Eukaryota</taxon>
        <taxon>Viridiplantae</taxon>
        <taxon>Streptophyta</taxon>
        <taxon>Embryophyta</taxon>
        <taxon>Tracheophyta</taxon>
        <taxon>Spermatophyta</taxon>
        <taxon>Magnoliopsida</taxon>
        <taxon>eudicotyledons</taxon>
        <taxon>Gunneridae</taxon>
        <taxon>Pentapetalae</taxon>
        <taxon>asterids</taxon>
        <taxon>lamiids</taxon>
        <taxon>Lamiales</taxon>
        <taxon>Bignoniaceae</taxon>
        <taxon>Crescentiina</taxon>
        <taxon>Tabebuia alliance</taxon>
        <taxon>Handroanthus</taxon>
    </lineage>
</organism>
<reference evidence="3" key="1">
    <citation type="journal article" date="2018" name="Gigascience">
        <title>Genome assembly of the Pink Ipe (Handroanthus impetiginosus, Bignoniaceae), a highly valued, ecologically keystone Neotropical timber forest tree.</title>
        <authorList>
            <person name="Silva-Junior O.B."/>
            <person name="Grattapaglia D."/>
            <person name="Novaes E."/>
            <person name="Collevatti R.G."/>
        </authorList>
    </citation>
    <scope>NUCLEOTIDE SEQUENCE [LARGE SCALE GENOMIC DNA]</scope>
    <source>
        <strain evidence="3">cv. UFG-1</strain>
    </source>
</reference>
<feature type="compositionally biased region" description="Basic and acidic residues" evidence="1">
    <location>
        <begin position="89"/>
        <end position="110"/>
    </location>
</feature>
<proteinExistence type="predicted"/>
<dbReference type="EMBL" id="NKXS01000293">
    <property type="protein sequence ID" value="PIN25195.1"/>
    <property type="molecule type" value="Genomic_DNA"/>
</dbReference>
<dbReference type="OrthoDB" id="248923at2759"/>
<feature type="region of interest" description="Disordered" evidence="1">
    <location>
        <begin position="264"/>
        <end position="299"/>
    </location>
</feature>
<comment type="caution">
    <text evidence="2">The sequence shown here is derived from an EMBL/GenBank/DDBJ whole genome shotgun (WGS) entry which is preliminary data.</text>
</comment>
<protein>
    <submittedName>
        <fullName evidence="2">Uncharacterized protein</fullName>
    </submittedName>
</protein>
<feature type="region of interest" description="Disordered" evidence="1">
    <location>
        <begin position="206"/>
        <end position="240"/>
    </location>
</feature>